<keyword evidence="3" id="KW-1185">Reference proteome</keyword>
<evidence type="ECO:0000313" key="3">
    <source>
        <dbReference type="Proteomes" id="UP001497512"/>
    </source>
</evidence>
<protein>
    <submittedName>
        <fullName evidence="2">Uncharacterized protein</fullName>
    </submittedName>
</protein>
<feature type="region of interest" description="Disordered" evidence="1">
    <location>
        <begin position="283"/>
        <end position="308"/>
    </location>
</feature>
<dbReference type="EMBL" id="OZ019910">
    <property type="protein sequence ID" value="CAK9211683.1"/>
    <property type="molecule type" value="Genomic_DNA"/>
</dbReference>
<gene>
    <name evidence="2" type="ORF">CSSPTR1EN2_LOCUS10913</name>
</gene>
<feature type="compositionally biased region" description="Basic and acidic residues" evidence="1">
    <location>
        <begin position="285"/>
        <end position="298"/>
    </location>
</feature>
<sequence length="354" mass="39920">MCQLPTEIMSNDLSIDLPNDLKDLILTTSFWKGVAAVEVLLSVICSCLSYLEGDESTFSSVYACFLAIAHHFRTLQPDVRAALDLSNADVDKMHTLVCHRLKTIFLPTHALAFHTNPLFDDLRDNLAKLHMDVFLNLGDLTILQECKKAIKRMVGTDVLLNRLMQSEFGLYTIRVEDDDDDFADVFSMLQHMWALADDSVYSHLKKPLLAIHKMPTGASAGERNHKSANRVHSRNQSRLAAGKVEAGTAIVFNAQQLTRRSSVGRNSPFVRWLKKLGADAAHATRINEENDEQEHREEDVQESNLDDHLDEFNEIDLSDGLNRFDDEMLFDTNEIMDEGILNRDAPPAVNTTHM</sequence>
<organism evidence="2 3">
    <name type="scientific">Sphagnum troendelagicum</name>
    <dbReference type="NCBI Taxonomy" id="128251"/>
    <lineage>
        <taxon>Eukaryota</taxon>
        <taxon>Viridiplantae</taxon>
        <taxon>Streptophyta</taxon>
        <taxon>Embryophyta</taxon>
        <taxon>Bryophyta</taxon>
        <taxon>Sphagnophytina</taxon>
        <taxon>Sphagnopsida</taxon>
        <taxon>Sphagnales</taxon>
        <taxon>Sphagnaceae</taxon>
        <taxon>Sphagnum</taxon>
    </lineage>
</organism>
<dbReference type="Proteomes" id="UP001497512">
    <property type="component" value="Chromosome 18"/>
</dbReference>
<evidence type="ECO:0000313" key="2">
    <source>
        <dbReference type="EMBL" id="CAK9211683.1"/>
    </source>
</evidence>
<name>A0ABP0U376_9BRYO</name>
<accession>A0ABP0U376</accession>
<reference evidence="2" key="1">
    <citation type="submission" date="2024-02" db="EMBL/GenBank/DDBJ databases">
        <authorList>
            <consortium name="ELIXIR-Norway"/>
            <consortium name="Elixir Norway"/>
        </authorList>
    </citation>
    <scope>NUCLEOTIDE SEQUENCE</scope>
</reference>
<proteinExistence type="predicted"/>
<evidence type="ECO:0000256" key="1">
    <source>
        <dbReference type="SAM" id="MobiDB-lite"/>
    </source>
</evidence>